<keyword evidence="5" id="KW-1015">Disulfide bond</keyword>
<dbReference type="AlphaFoldDB" id="A0AAV5ESA7"/>
<evidence type="ECO:0000256" key="6">
    <source>
        <dbReference type="ARBA" id="ARBA00061481"/>
    </source>
</evidence>
<dbReference type="GO" id="GO:0005975">
    <property type="term" value="P:carbohydrate metabolic process"/>
    <property type="evidence" value="ECO:0007669"/>
    <property type="project" value="InterPro"/>
</dbReference>
<accession>A0AAV5ESA7</accession>
<keyword evidence="2" id="KW-0964">Secreted</keyword>
<comment type="subcellular location">
    <subcellularLocation>
        <location evidence="1">Secreted</location>
    </subcellularLocation>
</comment>
<evidence type="ECO:0000256" key="4">
    <source>
        <dbReference type="ARBA" id="ARBA00022821"/>
    </source>
</evidence>
<evidence type="ECO:0000256" key="7">
    <source>
        <dbReference type="SAM" id="SignalP"/>
    </source>
</evidence>
<dbReference type="GO" id="GO:0050832">
    <property type="term" value="P:defense response to fungus"/>
    <property type="evidence" value="ECO:0007669"/>
    <property type="project" value="UniProtKB-ARBA"/>
</dbReference>
<evidence type="ECO:0000313" key="10">
    <source>
        <dbReference type="Proteomes" id="UP001054889"/>
    </source>
</evidence>
<dbReference type="GO" id="GO:0005576">
    <property type="term" value="C:extracellular region"/>
    <property type="evidence" value="ECO:0007669"/>
    <property type="project" value="UniProtKB-SubCell"/>
</dbReference>
<sequence>MEIITLWRAPTMMLVLLATVVTFLVVPASATLENKTGQLTVFWGRNKNEGSLREACDTGRYTRVIISFLDVYGIGNKYHLDLSGHPVGPTGKDIKHCQSKGIPVSLSIGGFGSHHYSLPTKESALDLFDYLWNAFLGGGSNNNKAVRRPFGDACLDGVDLFLDHHNAAAPTEHYDVLARELAKHNIIRGGSGKPQLHLTATPRCRFPPDGRVKKVLDTGVFERIHVRFYGDDEDCRVYWQELWANWTAAYPYTKVFFGLPAAPEAAVMGYVAPKEIYYSLLPVAQTAANYGGVMLWDWYYDKINDLSSFVAQWA</sequence>
<dbReference type="GO" id="GO:0004857">
    <property type="term" value="F:enzyme inhibitor activity"/>
    <property type="evidence" value="ECO:0007669"/>
    <property type="project" value="UniProtKB-ARBA"/>
</dbReference>
<evidence type="ECO:0000259" key="8">
    <source>
        <dbReference type="PROSITE" id="PS51910"/>
    </source>
</evidence>
<evidence type="ECO:0000256" key="5">
    <source>
        <dbReference type="ARBA" id="ARBA00023157"/>
    </source>
</evidence>
<evidence type="ECO:0000256" key="3">
    <source>
        <dbReference type="ARBA" id="ARBA00022729"/>
    </source>
</evidence>
<name>A0AAV5ESA7_ELECO</name>
<comment type="similarity">
    <text evidence="6">Belongs to the glycosyl hydrolase 18 family. Xylanase inhibitor subfamily.</text>
</comment>
<proteinExistence type="inferred from homology"/>
<dbReference type="PANTHER" id="PTHR45708:SF9">
    <property type="entry name" value="XYLANASE INHIBITOR PROTEIN 1"/>
    <property type="match status" value="1"/>
</dbReference>
<gene>
    <name evidence="9" type="primary">gb13526</name>
    <name evidence="9" type="ORF">PR202_gb13526</name>
</gene>
<reference evidence="9" key="2">
    <citation type="submission" date="2021-12" db="EMBL/GenBank/DDBJ databases">
        <title>Resequencing data analysis of finger millet.</title>
        <authorList>
            <person name="Hatakeyama M."/>
            <person name="Aluri S."/>
            <person name="Balachadran M.T."/>
            <person name="Sivarajan S.R."/>
            <person name="Poveda L."/>
            <person name="Shimizu-Inatsugi R."/>
            <person name="Schlapbach R."/>
            <person name="Sreeman S.M."/>
            <person name="Shimizu K.K."/>
        </authorList>
    </citation>
    <scope>NUCLEOTIDE SEQUENCE</scope>
</reference>
<dbReference type="InterPro" id="IPR050542">
    <property type="entry name" value="Glycosyl_Hydrlase18_Chitinase"/>
</dbReference>
<protein>
    <recommendedName>
        <fullName evidence="8">GH18 domain-containing protein</fullName>
    </recommendedName>
</protein>
<feature type="signal peptide" evidence="7">
    <location>
        <begin position="1"/>
        <end position="30"/>
    </location>
</feature>
<keyword evidence="10" id="KW-1185">Reference proteome</keyword>
<reference evidence="9" key="1">
    <citation type="journal article" date="2018" name="DNA Res.">
        <title>Multiple hybrid de novo genome assembly of finger millet, an orphan allotetraploid crop.</title>
        <authorList>
            <person name="Hatakeyama M."/>
            <person name="Aluri S."/>
            <person name="Balachadran M.T."/>
            <person name="Sivarajan S.R."/>
            <person name="Patrignani A."/>
            <person name="Gruter S."/>
            <person name="Poveda L."/>
            <person name="Shimizu-Inatsugi R."/>
            <person name="Baeten J."/>
            <person name="Francoijs K.J."/>
            <person name="Nataraja K.N."/>
            <person name="Reddy Y.A.N."/>
            <person name="Phadnis S."/>
            <person name="Ravikumar R.L."/>
            <person name="Schlapbach R."/>
            <person name="Sreeman S.M."/>
            <person name="Shimizu K.K."/>
        </authorList>
    </citation>
    <scope>NUCLEOTIDE SEQUENCE</scope>
</reference>
<organism evidence="9 10">
    <name type="scientific">Eleusine coracana subsp. coracana</name>
    <dbReference type="NCBI Taxonomy" id="191504"/>
    <lineage>
        <taxon>Eukaryota</taxon>
        <taxon>Viridiplantae</taxon>
        <taxon>Streptophyta</taxon>
        <taxon>Embryophyta</taxon>
        <taxon>Tracheophyta</taxon>
        <taxon>Spermatophyta</taxon>
        <taxon>Magnoliopsida</taxon>
        <taxon>Liliopsida</taxon>
        <taxon>Poales</taxon>
        <taxon>Poaceae</taxon>
        <taxon>PACMAD clade</taxon>
        <taxon>Chloridoideae</taxon>
        <taxon>Cynodonteae</taxon>
        <taxon>Eleusininae</taxon>
        <taxon>Eleusine</taxon>
    </lineage>
</organism>
<keyword evidence="4" id="KW-0611">Plant defense</keyword>
<dbReference type="Pfam" id="PF00704">
    <property type="entry name" value="Glyco_hydro_18"/>
    <property type="match status" value="1"/>
</dbReference>
<dbReference type="PROSITE" id="PS51910">
    <property type="entry name" value="GH18_2"/>
    <property type="match status" value="1"/>
</dbReference>
<feature type="chain" id="PRO_5043338327" description="GH18 domain-containing protein" evidence="7">
    <location>
        <begin position="31"/>
        <end position="314"/>
    </location>
</feature>
<dbReference type="GO" id="GO:0004568">
    <property type="term" value="F:chitinase activity"/>
    <property type="evidence" value="ECO:0007669"/>
    <property type="project" value="TreeGrafter"/>
</dbReference>
<dbReference type="InterPro" id="IPR017853">
    <property type="entry name" value="GH"/>
</dbReference>
<keyword evidence="3 7" id="KW-0732">Signal</keyword>
<dbReference type="InterPro" id="IPR001223">
    <property type="entry name" value="Glyco_hydro18_cat"/>
</dbReference>
<comment type="caution">
    <text evidence="9">The sequence shown here is derived from an EMBL/GenBank/DDBJ whole genome shotgun (WGS) entry which is preliminary data.</text>
</comment>
<dbReference type="Gene3D" id="3.20.20.80">
    <property type="entry name" value="Glycosidases"/>
    <property type="match status" value="1"/>
</dbReference>
<evidence type="ECO:0000313" key="9">
    <source>
        <dbReference type="EMBL" id="GJN25668.1"/>
    </source>
</evidence>
<dbReference type="InterPro" id="IPR045321">
    <property type="entry name" value="Cts1-like"/>
</dbReference>
<evidence type="ECO:0000256" key="1">
    <source>
        <dbReference type="ARBA" id="ARBA00004613"/>
    </source>
</evidence>
<evidence type="ECO:0000256" key="2">
    <source>
        <dbReference type="ARBA" id="ARBA00022525"/>
    </source>
</evidence>
<dbReference type="FunFam" id="3.20.20.80:FF:000044">
    <property type="entry name" value="Chitinase III C10701-rice"/>
    <property type="match status" value="1"/>
</dbReference>
<dbReference type="CDD" id="cd02877">
    <property type="entry name" value="GH18_hevamine_XipI_class_III"/>
    <property type="match status" value="1"/>
</dbReference>
<dbReference type="PANTHER" id="PTHR45708">
    <property type="entry name" value="ENDOCHITINASE"/>
    <property type="match status" value="1"/>
</dbReference>
<dbReference type="Proteomes" id="UP001054889">
    <property type="component" value="Unassembled WGS sequence"/>
</dbReference>
<dbReference type="EMBL" id="BQKI01000078">
    <property type="protein sequence ID" value="GJN25668.1"/>
    <property type="molecule type" value="Genomic_DNA"/>
</dbReference>
<feature type="domain" description="GH18" evidence="8">
    <location>
        <begin position="37"/>
        <end position="314"/>
    </location>
</feature>
<dbReference type="SUPFAM" id="SSF51445">
    <property type="entry name" value="(Trans)glycosidases"/>
    <property type="match status" value="1"/>
</dbReference>